<protein>
    <submittedName>
        <fullName evidence="1">Uncharacterized protein</fullName>
    </submittedName>
</protein>
<evidence type="ECO:0000313" key="2">
    <source>
        <dbReference type="Proteomes" id="UP000287651"/>
    </source>
</evidence>
<organism evidence="1 2">
    <name type="scientific">Ensete ventricosum</name>
    <name type="common">Abyssinian banana</name>
    <name type="synonym">Musa ensete</name>
    <dbReference type="NCBI Taxonomy" id="4639"/>
    <lineage>
        <taxon>Eukaryota</taxon>
        <taxon>Viridiplantae</taxon>
        <taxon>Streptophyta</taxon>
        <taxon>Embryophyta</taxon>
        <taxon>Tracheophyta</taxon>
        <taxon>Spermatophyta</taxon>
        <taxon>Magnoliopsida</taxon>
        <taxon>Liliopsida</taxon>
        <taxon>Zingiberales</taxon>
        <taxon>Musaceae</taxon>
        <taxon>Ensete</taxon>
    </lineage>
</organism>
<dbReference type="Proteomes" id="UP000287651">
    <property type="component" value="Unassembled WGS sequence"/>
</dbReference>
<gene>
    <name evidence="1" type="ORF">B296_00041549</name>
</gene>
<comment type="caution">
    <text evidence="1">The sequence shown here is derived from an EMBL/GenBank/DDBJ whole genome shotgun (WGS) entry which is preliminary data.</text>
</comment>
<dbReference type="AlphaFoldDB" id="A0A426ZLI0"/>
<evidence type="ECO:0000313" key="1">
    <source>
        <dbReference type="EMBL" id="RRT64801.1"/>
    </source>
</evidence>
<name>A0A426ZLI0_ENSVE</name>
<accession>A0A426ZLI0</accession>
<dbReference type="EMBL" id="AMZH03006049">
    <property type="protein sequence ID" value="RRT64801.1"/>
    <property type="molecule type" value="Genomic_DNA"/>
</dbReference>
<reference evidence="1 2" key="1">
    <citation type="journal article" date="2014" name="Agronomy (Basel)">
        <title>A Draft Genome Sequence for Ensete ventricosum, the Drought-Tolerant Tree Against Hunger.</title>
        <authorList>
            <person name="Harrison J."/>
            <person name="Moore K.A."/>
            <person name="Paszkiewicz K."/>
            <person name="Jones T."/>
            <person name="Grant M."/>
            <person name="Ambacheew D."/>
            <person name="Muzemil S."/>
            <person name="Studholme D.J."/>
        </authorList>
    </citation>
    <scope>NUCLEOTIDE SEQUENCE [LARGE SCALE GENOMIC DNA]</scope>
</reference>
<proteinExistence type="predicted"/>
<sequence length="67" mass="7447">MLRHLFRSTNVDHGINLDKEGASAVSYITPFISTHDFFDILIRLVIVKVVADLKPLQLTAAVLAQVN</sequence>